<evidence type="ECO:0000256" key="6">
    <source>
        <dbReference type="ARBA" id="ARBA00022598"/>
    </source>
</evidence>
<dbReference type="RefSeq" id="WP_089274353.1">
    <property type="nucleotide sequence ID" value="NZ_FZOC01000004.1"/>
</dbReference>
<dbReference type="PANTHER" id="PTHR10947">
    <property type="entry name" value="PHENYLALANYL-TRNA SYNTHETASE BETA CHAIN AND LEUCINE-RICH REPEAT-CONTAINING PROTEIN 47"/>
    <property type="match status" value="1"/>
</dbReference>
<dbReference type="Gene3D" id="3.30.930.10">
    <property type="entry name" value="Bira Bifunctional Protein, Domain 2"/>
    <property type="match status" value="1"/>
</dbReference>
<dbReference type="Pfam" id="PF17759">
    <property type="entry name" value="tRNA_synthFbeta"/>
    <property type="match status" value="1"/>
</dbReference>
<evidence type="ECO:0000256" key="13">
    <source>
        <dbReference type="ARBA" id="ARBA00023146"/>
    </source>
</evidence>
<dbReference type="InterPro" id="IPR005147">
    <property type="entry name" value="tRNA_synthase_B5-dom"/>
</dbReference>
<keyword evidence="12 15" id="KW-0648">Protein biosynthesis</keyword>
<feature type="binding site" evidence="15">
    <location>
        <position position="458"/>
    </location>
    <ligand>
        <name>Mg(2+)</name>
        <dbReference type="ChEBI" id="CHEBI:18420"/>
        <note>shared with alpha subunit</note>
    </ligand>
</feature>
<dbReference type="SMART" id="SM00896">
    <property type="entry name" value="FDX-ACB"/>
    <property type="match status" value="1"/>
</dbReference>
<evidence type="ECO:0000256" key="16">
    <source>
        <dbReference type="PROSITE-ProRule" id="PRU00209"/>
    </source>
</evidence>
<reference evidence="20 21" key="1">
    <citation type="submission" date="2017-06" db="EMBL/GenBank/DDBJ databases">
        <authorList>
            <person name="Kim H.J."/>
            <person name="Triplett B.A."/>
        </authorList>
    </citation>
    <scope>NUCLEOTIDE SEQUENCE [LARGE SCALE GENOMIC DNA]</scope>
    <source>
        <strain evidence="20 21">DSM 13116</strain>
    </source>
</reference>
<feature type="binding site" evidence="15">
    <location>
        <position position="468"/>
    </location>
    <ligand>
        <name>Mg(2+)</name>
        <dbReference type="ChEBI" id="CHEBI:18420"/>
        <note>shared with alpha subunit</note>
    </ligand>
</feature>
<dbReference type="FunFam" id="3.50.40.10:FF:000001">
    <property type="entry name" value="Phenylalanine--tRNA ligase beta subunit"/>
    <property type="match status" value="1"/>
</dbReference>
<evidence type="ECO:0000256" key="4">
    <source>
        <dbReference type="ARBA" id="ARBA00022490"/>
    </source>
</evidence>
<dbReference type="Pfam" id="PF03483">
    <property type="entry name" value="B3_4"/>
    <property type="match status" value="1"/>
</dbReference>
<dbReference type="InterPro" id="IPR012340">
    <property type="entry name" value="NA-bd_OB-fold"/>
</dbReference>
<evidence type="ECO:0000256" key="7">
    <source>
        <dbReference type="ARBA" id="ARBA00022723"/>
    </source>
</evidence>
<name>A0A239AP50_9BACT</name>
<keyword evidence="21" id="KW-1185">Reference proteome</keyword>
<evidence type="ECO:0000256" key="11">
    <source>
        <dbReference type="ARBA" id="ARBA00022884"/>
    </source>
</evidence>
<keyword evidence="10 15" id="KW-0460">Magnesium</keyword>
<dbReference type="PROSITE" id="PS50886">
    <property type="entry name" value="TRBD"/>
    <property type="match status" value="1"/>
</dbReference>
<dbReference type="Gene3D" id="3.30.56.10">
    <property type="match status" value="2"/>
</dbReference>
<comment type="subcellular location">
    <subcellularLocation>
        <location evidence="1 15">Cytoplasm</location>
    </subcellularLocation>
</comment>
<dbReference type="PANTHER" id="PTHR10947:SF0">
    <property type="entry name" value="PHENYLALANINE--TRNA LIGASE BETA SUBUNIT"/>
    <property type="match status" value="1"/>
</dbReference>
<dbReference type="SUPFAM" id="SSF50249">
    <property type="entry name" value="Nucleic acid-binding proteins"/>
    <property type="match status" value="1"/>
</dbReference>
<comment type="catalytic activity">
    <reaction evidence="14 15">
        <text>tRNA(Phe) + L-phenylalanine + ATP = L-phenylalanyl-tRNA(Phe) + AMP + diphosphate + H(+)</text>
        <dbReference type="Rhea" id="RHEA:19413"/>
        <dbReference type="Rhea" id="RHEA-COMP:9668"/>
        <dbReference type="Rhea" id="RHEA-COMP:9699"/>
        <dbReference type="ChEBI" id="CHEBI:15378"/>
        <dbReference type="ChEBI" id="CHEBI:30616"/>
        <dbReference type="ChEBI" id="CHEBI:33019"/>
        <dbReference type="ChEBI" id="CHEBI:58095"/>
        <dbReference type="ChEBI" id="CHEBI:78442"/>
        <dbReference type="ChEBI" id="CHEBI:78531"/>
        <dbReference type="ChEBI" id="CHEBI:456215"/>
        <dbReference type="EC" id="6.1.1.20"/>
    </reaction>
</comment>
<dbReference type="PROSITE" id="PS51483">
    <property type="entry name" value="B5"/>
    <property type="match status" value="1"/>
</dbReference>
<evidence type="ECO:0000259" key="18">
    <source>
        <dbReference type="PROSITE" id="PS51447"/>
    </source>
</evidence>
<comment type="subunit">
    <text evidence="3 15">Tetramer of two alpha and two beta subunits.</text>
</comment>
<dbReference type="Pfam" id="PF03484">
    <property type="entry name" value="B5"/>
    <property type="match status" value="1"/>
</dbReference>
<feature type="domain" description="FDX-ACB" evidence="18">
    <location>
        <begin position="714"/>
        <end position="810"/>
    </location>
</feature>
<dbReference type="GO" id="GO:0000287">
    <property type="term" value="F:magnesium ion binding"/>
    <property type="evidence" value="ECO:0007669"/>
    <property type="project" value="UniProtKB-UniRule"/>
</dbReference>
<dbReference type="EC" id="6.1.1.20" evidence="15"/>
<dbReference type="EMBL" id="FZOC01000004">
    <property type="protein sequence ID" value="SNR97427.1"/>
    <property type="molecule type" value="Genomic_DNA"/>
</dbReference>
<keyword evidence="8 15" id="KW-0547">Nucleotide-binding</keyword>
<dbReference type="Pfam" id="PF03147">
    <property type="entry name" value="FDX-ACB"/>
    <property type="match status" value="1"/>
</dbReference>
<organism evidence="20 21">
    <name type="scientific">Humidesulfovibrio mexicanus</name>
    <dbReference type="NCBI Taxonomy" id="147047"/>
    <lineage>
        <taxon>Bacteria</taxon>
        <taxon>Pseudomonadati</taxon>
        <taxon>Thermodesulfobacteriota</taxon>
        <taxon>Desulfovibrionia</taxon>
        <taxon>Desulfovibrionales</taxon>
        <taxon>Desulfovibrionaceae</taxon>
        <taxon>Humidesulfovibrio</taxon>
    </lineage>
</organism>
<dbReference type="InterPro" id="IPR020825">
    <property type="entry name" value="Phe-tRNA_synthase-like_B3/B4"/>
</dbReference>
<dbReference type="HAMAP" id="MF_00283">
    <property type="entry name" value="Phe_tRNA_synth_beta1"/>
    <property type="match status" value="1"/>
</dbReference>
<dbReference type="SMART" id="SM00873">
    <property type="entry name" value="B3_4"/>
    <property type="match status" value="1"/>
</dbReference>
<dbReference type="GO" id="GO:0004826">
    <property type="term" value="F:phenylalanine-tRNA ligase activity"/>
    <property type="evidence" value="ECO:0007669"/>
    <property type="project" value="UniProtKB-UniRule"/>
</dbReference>
<evidence type="ECO:0000256" key="2">
    <source>
        <dbReference type="ARBA" id="ARBA00008653"/>
    </source>
</evidence>
<evidence type="ECO:0000256" key="5">
    <source>
        <dbReference type="ARBA" id="ARBA00022555"/>
    </source>
</evidence>
<evidence type="ECO:0000259" key="17">
    <source>
        <dbReference type="PROSITE" id="PS50886"/>
    </source>
</evidence>
<keyword evidence="6 15" id="KW-0436">Ligase</keyword>
<comment type="cofactor">
    <cofactor evidence="15">
        <name>Mg(2+)</name>
        <dbReference type="ChEBI" id="CHEBI:18420"/>
    </cofactor>
    <text evidence="15">Binds 2 magnesium ions per tetramer.</text>
</comment>
<dbReference type="GO" id="GO:0009328">
    <property type="term" value="C:phenylalanine-tRNA ligase complex"/>
    <property type="evidence" value="ECO:0007669"/>
    <property type="project" value="TreeGrafter"/>
</dbReference>
<keyword evidence="4 15" id="KW-0963">Cytoplasm</keyword>
<dbReference type="GO" id="GO:0005524">
    <property type="term" value="F:ATP binding"/>
    <property type="evidence" value="ECO:0007669"/>
    <property type="project" value="UniProtKB-UniRule"/>
</dbReference>
<proteinExistence type="inferred from homology"/>
<dbReference type="InterPro" id="IPR036690">
    <property type="entry name" value="Fdx_antiC-bd_sf"/>
</dbReference>
<dbReference type="Proteomes" id="UP000198324">
    <property type="component" value="Unassembled WGS sequence"/>
</dbReference>
<dbReference type="CDD" id="cd00769">
    <property type="entry name" value="PheRS_beta_core"/>
    <property type="match status" value="1"/>
</dbReference>
<dbReference type="GO" id="GO:0000049">
    <property type="term" value="F:tRNA binding"/>
    <property type="evidence" value="ECO:0007669"/>
    <property type="project" value="UniProtKB-UniRule"/>
</dbReference>
<evidence type="ECO:0000256" key="10">
    <source>
        <dbReference type="ARBA" id="ARBA00022842"/>
    </source>
</evidence>
<gene>
    <name evidence="15" type="primary">pheT</name>
    <name evidence="20" type="ORF">SAMN04488503_2129</name>
</gene>
<dbReference type="SUPFAM" id="SSF55681">
    <property type="entry name" value="Class II aaRS and biotin synthetases"/>
    <property type="match status" value="1"/>
</dbReference>
<dbReference type="Gene3D" id="3.30.70.380">
    <property type="entry name" value="Ferrodoxin-fold anticodon-binding domain"/>
    <property type="match status" value="1"/>
</dbReference>
<dbReference type="Gene3D" id="3.50.40.10">
    <property type="entry name" value="Phenylalanyl-trna Synthetase, Chain B, domain 3"/>
    <property type="match status" value="1"/>
</dbReference>
<dbReference type="SUPFAM" id="SSF46955">
    <property type="entry name" value="Putative DNA-binding domain"/>
    <property type="match status" value="1"/>
</dbReference>
<keyword evidence="7 15" id="KW-0479">Metal-binding</keyword>
<accession>A0A239AP50</accession>
<dbReference type="SUPFAM" id="SSF56037">
    <property type="entry name" value="PheT/TilS domain"/>
    <property type="match status" value="1"/>
</dbReference>
<evidence type="ECO:0000256" key="14">
    <source>
        <dbReference type="ARBA" id="ARBA00049255"/>
    </source>
</evidence>
<feature type="binding site" evidence="15">
    <location>
        <position position="464"/>
    </location>
    <ligand>
        <name>Mg(2+)</name>
        <dbReference type="ChEBI" id="CHEBI:18420"/>
        <note>shared with alpha subunit</note>
    </ligand>
</feature>
<dbReference type="InterPro" id="IPR002547">
    <property type="entry name" value="tRNA-bd_dom"/>
</dbReference>
<keyword evidence="5 16" id="KW-0820">tRNA-binding</keyword>
<evidence type="ECO:0000256" key="15">
    <source>
        <dbReference type="HAMAP-Rule" id="MF_00283"/>
    </source>
</evidence>
<dbReference type="AlphaFoldDB" id="A0A239AP50"/>
<feature type="domain" description="TRNA-binding" evidence="17">
    <location>
        <begin position="39"/>
        <end position="148"/>
    </location>
</feature>
<evidence type="ECO:0000313" key="21">
    <source>
        <dbReference type="Proteomes" id="UP000198324"/>
    </source>
</evidence>
<dbReference type="SUPFAM" id="SSF54991">
    <property type="entry name" value="Anticodon-binding domain of PheRS"/>
    <property type="match status" value="1"/>
</dbReference>
<feature type="binding site" evidence="15">
    <location>
        <position position="467"/>
    </location>
    <ligand>
        <name>Mg(2+)</name>
        <dbReference type="ChEBI" id="CHEBI:18420"/>
        <note>shared with alpha subunit</note>
    </ligand>
</feature>
<dbReference type="InterPro" id="IPR009061">
    <property type="entry name" value="DNA-bd_dom_put_sf"/>
</dbReference>
<evidence type="ECO:0000256" key="3">
    <source>
        <dbReference type="ARBA" id="ARBA00011209"/>
    </source>
</evidence>
<dbReference type="InterPro" id="IPR045864">
    <property type="entry name" value="aa-tRNA-synth_II/BPL/LPL"/>
</dbReference>
<evidence type="ECO:0000256" key="9">
    <source>
        <dbReference type="ARBA" id="ARBA00022840"/>
    </source>
</evidence>
<dbReference type="NCBIfam" id="NF045760">
    <property type="entry name" value="YtpR"/>
    <property type="match status" value="1"/>
</dbReference>
<protein>
    <recommendedName>
        <fullName evidence="15">Phenylalanine--tRNA ligase beta subunit</fullName>
        <ecNumber evidence="15">6.1.1.20</ecNumber>
    </recommendedName>
    <alternativeName>
        <fullName evidence="15">Phenylalanyl-tRNA synthetase beta subunit</fullName>
        <shortName evidence="15">PheRS</shortName>
    </alternativeName>
</protein>
<dbReference type="FunFam" id="2.40.50.140:FF:000045">
    <property type="entry name" value="Phenylalanine--tRNA ligase beta subunit"/>
    <property type="match status" value="1"/>
</dbReference>
<dbReference type="NCBIfam" id="TIGR00472">
    <property type="entry name" value="pheT_bact"/>
    <property type="match status" value="1"/>
</dbReference>
<dbReference type="Gene3D" id="2.40.50.140">
    <property type="entry name" value="Nucleic acid-binding proteins"/>
    <property type="match status" value="1"/>
</dbReference>
<dbReference type="InterPro" id="IPR033714">
    <property type="entry name" value="tRNA_bind_bactPheRS"/>
</dbReference>
<comment type="similarity">
    <text evidence="2 15">Belongs to the phenylalanyl-tRNA synthetase beta subunit family. Type 1 subfamily.</text>
</comment>
<dbReference type="PROSITE" id="PS51447">
    <property type="entry name" value="FDX_ACB"/>
    <property type="match status" value="1"/>
</dbReference>
<sequence length="810" mass="87923">MLISVQWLREFVPYTGTVQELADRLTMQGLEVEAIIDPFESIAGIVVGHVLECADHPDSDHLHVCSVDVGGPEALQIVCGAPNVAKGQKVPVAPIGTTMPGGMQIKKGKLRGVASHGMICSERELGLSEDHEGIMVLPASLRPGQPLTEALGLEREVLEVSITPNRADCLSVLGIARETALGFGLPLTMPALNLVADADAGDATAVVRIEIADGELCPVYRARALSGVTIAKSPDWLRYRLIAIGQRPISNIVDVTNYILMELGQPLHAFDRGLLKGGVVRVAPAQDGMSITTLDGQERKLLGSDLLIWDAERPVALAGVMGGANSSVSDATSEVLLECAIFRPGTIRKTARRLALPSEASYRFERGVDQVASLFALERAAQLMAEVSGARVMRGIAVAEPKPWVTREHTFRIDRCNALLGLELTPEFCKTTLTGLGCGVDDADPANWRVTSPPHRLDLEREVDLFEECGRVHGLDRIPAVLPKISKSLDSVQLRDTEFGFLQSLKAWAVASGLREAVNYSFVGTDDLDRLHLPQEGRIMIANPLSEDQNVLRTEIAPGLLNNVRHNLSQGNASLRLFEIAKAFREDAQSDTGARENSRLGLLVHGARHGQEWPWEQGEADYLDMKGLVENLLAHLRLGPAAFVLEPEHPYLSPCVRVEVPGADGPVLAGRIGRVEPKIADAYHARKDVWLADLDADLLRSLHCATSPSFRNLPKFPPVRRDVTVICPATLNAEAVEAAIGELKPKNLESIALVAVYAPEDKAPDAAEATRNLSFRLTYRHAERTLVDKEVDKEHGKVLAGLPQKLPVRI</sequence>
<dbReference type="InterPro" id="IPR004532">
    <property type="entry name" value="Phe-tRNA-ligase_IIc_bsu_bact"/>
</dbReference>
<keyword evidence="11 16" id="KW-0694">RNA-binding</keyword>
<evidence type="ECO:0000256" key="12">
    <source>
        <dbReference type="ARBA" id="ARBA00022917"/>
    </source>
</evidence>
<evidence type="ECO:0000313" key="20">
    <source>
        <dbReference type="EMBL" id="SNR97427.1"/>
    </source>
</evidence>
<dbReference type="SMART" id="SM00874">
    <property type="entry name" value="B5"/>
    <property type="match status" value="1"/>
</dbReference>
<feature type="domain" description="B5" evidence="19">
    <location>
        <begin position="404"/>
        <end position="480"/>
    </location>
</feature>
<dbReference type="CDD" id="cd02796">
    <property type="entry name" value="tRNA_bind_bactPheRS"/>
    <property type="match status" value="1"/>
</dbReference>
<dbReference type="OrthoDB" id="9805455at2"/>
<evidence type="ECO:0000259" key="19">
    <source>
        <dbReference type="PROSITE" id="PS51483"/>
    </source>
</evidence>
<dbReference type="InterPro" id="IPR005146">
    <property type="entry name" value="B3/B4_tRNA-bd"/>
</dbReference>
<keyword evidence="9 15" id="KW-0067">ATP-binding</keyword>
<dbReference type="InterPro" id="IPR045060">
    <property type="entry name" value="Phe-tRNA-ligase_IIc_bsu"/>
</dbReference>
<keyword evidence="13 15" id="KW-0030">Aminoacyl-tRNA synthetase</keyword>
<evidence type="ECO:0000256" key="1">
    <source>
        <dbReference type="ARBA" id="ARBA00004496"/>
    </source>
</evidence>
<dbReference type="InterPro" id="IPR005121">
    <property type="entry name" value="Fdx_antiC-bd"/>
</dbReference>
<dbReference type="GO" id="GO:0006432">
    <property type="term" value="P:phenylalanyl-tRNA aminoacylation"/>
    <property type="evidence" value="ECO:0007669"/>
    <property type="project" value="UniProtKB-UniRule"/>
</dbReference>
<dbReference type="InterPro" id="IPR041616">
    <property type="entry name" value="PheRS_beta_core"/>
</dbReference>
<dbReference type="Pfam" id="PF01588">
    <property type="entry name" value="tRNA_bind"/>
    <property type="match status" value="1"/>
</dbReference>
<evidence type="ECO:0000256" key="8">
    <source>
        <dbReference type="ARBA" id="ARBA00022741"/>
    </source>
</evidence>